<dbReference type="RefSeq" id="WP_191749055.1">
    <property type="nucleotide sequence ID" value="NZ_JACSQC010000009.1"/>
</dbReference>
<dbReference type="EMBL" id="JACSQC010000009">
    <property type="protein sequence ID" value="MBD8045291.1"/>
    <property type="molecule type" value="Genomic_DNA"/>
</dbReference>
<keyword evidence="3" id="KW-1185">Reference proteome</keyword>
<gene>
    <name evidence="2" type="ORF">H9638_15880</name>
</gene>
<evidence type="ECO:0000256" key="1">
    <source>
        <dbReference type="SAM" id="Phobius"/>
    </source>
</evidence>
<feature type="transmembrane region" description="Helical" evidence="1">
    <location>
        <begin position="93"/>
        <end position="118"/>
    </location>
</feature>
<accession>A0ABR8YM72</accession>
<name>A0ABR8YM72_9MICC</name>
<keyword evidence="1" id="KW-1133">Transmembrane helix</keyword>
<protein>
    <recommendedName>
        <fullName evidence="4">Transmembrane protein</fullName>
    </recommendedName>
</protein>
<proteinExistence type="predicted"/>
<reference evidence="2 3" key="1">
    <citation type="submission" date="2020-08" db="EMBL/GenBank/DDBJ databases">
        <title>A Genomic Blueprint of the Chicken Gut Microbiome.</title>
        <authorList>
            <person name="Gilroy R."/>
            <person name="Ravi A."/>
            <person name="Getino M."/>
            <person name="Pursley I."/>
            <person name="Horton D.L."/>
            <person name="Alikhan N.-F."/>
            <person name="Baker D."/>
            <person name="Gharbi K."/>
            <person name="Hall N."/>
            <person name="Watson M."/>
            <person name="Adriaenssens E.M."/>
            <person name="Foster-Nyarko E."/>
            <person name="Jarju S."/>
            <person name="Secka A."/>
            <person name="Antonio M."/>
            <person name="Oren A."/>
            <person name="Chaudhuri R."/>
            <person name="La Ragione R.M."/>
            <person name="Hildebrand F."/>
            <person name="Pallen M.J."/>
        </authorList>
    </citation>
    <scope>NUCLEOTIDE SEQUENCE [LARGE SCALE GENOMIC DNA]</scope>
    <source>
        <strain evidence="2 3">Sa2BUA2</strain>
    </source>
</reference>
<sequence length="155" mass="16222">MESESQRPTRAEAASALTELGADRERLAESIRVPWPLLAGFGAVAAWWVGAAGTASPGQGYEPPSSGVMMLVVVLFLSYLVQRHTGVRFRSMGFRAALAVAGIAAVCLILFSTSLGFVSLGLPWAVLLTSAAAFGVTTWLAAVAYRSAAAKLRHG</sequence>
<feature type="transmembrane region" description="Helical" evidence="1">
    <location>
        <begin position="33"/>
        <end position="51"/>
    </location>
</feature>
<organism evidence="2 3">
    <name type="scientific">Arthrobacter pullicola</name>
    <dbReference type="NCBI Taxonomy" id="2762224"/>
    <lineage>
        <taxon>Bacteria</taxon>
        <taxon>Bacillati</taxon>
        <taxon>Actinomycetota</taxon>
        <taxon>Actinomycetes</taxon>
        <taxon>Micrococcales</taxon>
        <taxon>Micrococcaceae</taxon>
        <taxon>Arthrobacter</taxon>
    </lineage>
</organism>
<evidence type="ECO:0000313" key="3">
    <source>
        <dbReference type="Proteomes" id="UP000652763"/>
    </source>
</evidence>
<keyword evidence="1" id="KW-0812">Transmembrane</keyword>
<keyword evidence="1" id="KW-0472">Membrane</keyword>
<evidence type="ECO:0000313" key="2">
    <source>
        <dbReference type="EMBL" id="MBD8045291.1"/>
    </source>
</evidence>
<evidence type="ECO:0008006" key="4">
    <source>
        <dbReference type="Google" id="ProtNLM"/>
    </source>
</evidence>
<feature type="transmembrane region" description="Helical" evidence="1">
    <location>
        <begin position="124"/>
        <end position="145"/>
    </location>
</feature>
<feature type="transmembrane region" description="Helical" evidence="1">
    <location>
        <begin position="63"/>
        <end position="81"/>
    </location>
</feature>
<comment type="caution">
    <text evidence="2">The sequence shown here is derived from an EMBL/GenBank/DDBJ whole genome shotgun (WGS) entry which is preliminary data.</text>
</comment>
<dbReference type="Proteomes" id="UP000652763">
    <property type="component" value="Unassembled WGS sequence"/>
</dbReference>